<comment type="caution">
    <text evidence="2">The sequence shown here is derived from an EMBL/GenBank/DDBJ whole genome shotgun (WGS) entry which is preliminary data.</text>
</comment>
<evidence type="ECO:0000256" key="1">
    <source>
        <dbReference type="SAM" id="Phobius"/>
    </source>
</evidence>
<name>A0A0C2MPJ2_THEKT</name>
<protein>
    <submittedName>
        <fullName evidence="2">Uncharacterized protein</fullName>
    </submittedName>
</protein>
<keyword evidence="3" id="KW-1185">Reference proteome</keyword>
<gene>
    <name evidence="2" type="ORF">RF11_13713</name>
</gene>
<evidence type="ECO:0000313" key="3">
    <source>
        <dbReference type="Proteomes" id="UP000031668"/>
    </source>
</evidence>
<keyword evidence="1" id="KW-0472">Membrane</keyword>
<dbReference type="EMBL" id="JWZT01003569">
    <property type="protein sequence ID" value="KII66275.1"/>
    <property type="molecule type" value="Genomic_DNA"/>
</dbReference>
<feature type="transmembrane region" description="Helical" evidence="1">
    <location>
        <begin position="128"/>
        <end position="146"/>
    </location>
</feature>
<dbReference type="Proteomes" id="UP000031668">
    <property type="component" value="Unassembled WGS sequence"/>
</dbReference>
<evidence type="ECO:0000313" key="2">
    <source>
        <dbReference type="EMBL" id="KII66275.1"/>
    </source>
</evidence>
<sequence>MEITSSMLTDTEPSRGQSSYTFRWNNKFDIIITFFHLDKIEDDGVIKFKEVLVYIDKPSNIGDKNTNLAVFHLESFVFEEDDNSFRITNNKELTPFDVPTNKLKFENEPSVKGNKGHYSKSSRNSTSGLFYFFVFLIAIIVFVFVFKKAKTFLTSRRLSISNPPGVYSNLSGETVTDVPQ</sequence>
<organism evidence="2 3">
    <name type="scientific">Thelohanellus kitauei</name>
    <name type="common">Myxosporean</name>
    <dbReference type="NCBI Taxonomy" id="669202"/>
    <lineage>
        <taxon>Eukaryota</taxon>
        <taxon>Metazoa</taxon>
        <taxon>Cnidaria</taxon>
        <taxon>Myxozoa</taxon>
        <taxon>Myxosporea</taxon>
        <taxon>Bivalvulida</taxon>
        <taxon>Platysporina</taxon>
        <taxon>Myxobolidae</taxon>
        <taxon>Thelohanellus</taxon>
    </lineage>
</organism>
<keyword evidence="1" id="KW-0812">Transmembrane</keyword>
<keyword evidence="1" id="KW-1133">Transmembrane helix</keyword>
<proteinExistence type="predicted"/>
<reference evidence="2 3" key="1">
    <citation type="journal article" date="2014" name="Genome Biol. Evol.">
        <title>The genome of the myxosporean Thelohanellus kitauei shows adaptations to nutrient acquisition within its fish host.</title>
        <authorList>
            <person name="Yang Y."/>
            <person name="Xiong J."/>
            <person name="Zhou Z."/>
            <person name="Huo F."/>
            <person name="Miao W."/>
            <person name="Ran C."/>
            <person name="Liu Y."/>
            <person name="Zhang J."/>
            <person name="Feng J."/>
            <person name="Wang M."/>
            <person name="Wang M."/>
            <person name="Wang L."/>
            <person name="Yao B."/>
        </authorList>
    </citation>
    <scope>NUCLEOTIDE SEQUENCE [LARGE SCALE GENOMIC DNA]</scope>
    <source>
        <strain evidence="2">Wuqing</strain>
    </source>
</reference>
<accession>A0A0C2MPJ2</accession>
<dbReference type="AlphaFoldDB" id="A0A0C2MPJ2"/>